<dbReference type="Pfam" id="PF00021">
    <property type="entry name" value="UPAR_LY6"/>
    <property type="match status" value="1"/>
</dbReference>
<evidence type="ECO:0000256" key="8">
    <source>
        <dbReference type="ARBA" id="ARBA00023288"/>
    </source>
</evidence>
<keyword evidence="8" id="KW-0449">Lipoprotein</keyword>
<keyword evidence="9" id="KW-0812">Transmembrane</keyword>
<evidence type="ECO:0000313" key="12">
    <source>
        <dbReference type="Ensembl" id="ENSLAFP00000026544.1"/>
    </source>
</evidence>
<keyword evidence="13" id="KW-1185">Reference proteome</keyword>
<dbReference type="GeneTree" id="ENSGT00940000154560"/>
<feature type="chain" id="PRO_5003456229" description="UPAR/Ly6 domain-containing protein" evidence="10">
    <location>
        <begin position="26"/>
        <end position="150"/>
    </location>
</feature>
<dbReference type="eggNOG" id="ENOG502TDZQ">
    <property type="taxonomic scope" value="Eukaryota"/>
</dbReference>
<dbReference type="Proteomes" id="UP000007646">
    <property type="component" value="Unassembled WGS sequence"/>
</dbReference>
<dbReference type="GO" id="GO:0030550">
    <property type="term" value="F:acetylcholine receptor inhibitor activity"/>
    <property type="evidence" value="ECO:0007669"/>
    <property type="project" value="TreeGrafter"/>
</dbReference>
<keyword evidence="5 9" id="KW-0472">Membrane</keyword>
<proteinExistence type="predicted"/>
<evidence type="ECO:0000256" key="9">
    <source>
        <dbReference type="SAM" id="Phobius"/>
    </source>
</evidence>
<dbReference type="GO" id="GO:0045202">
    <property type="term" value="C:synapse"/>
    <property type="evidence" value="ECO:0007669"/>
    <property type="project" value="GOC"/>
</dbReference>
<dbReference type="GO" id="GO:0033130">
    <property type="term" value="F:acetylcholine receptor binding"/>
    <property type="evidence" value="ECO:0007669"/>
    <property type="project" value="TreeGrafter"/>
</dbReference>
<evidence type="ECO:0000259" key="11">
    <source>
        <dbReference type="Pfam" id="PF00021"/>
    </source>
</evidence>
<keyword evidence="9" id="KW-1133">Transmembrane helix</keyword>
<protein>
    <recommendedName>
        <fullName evidence="11">UPAR/Ly6 domain-containing protein</fullName>
    </recommendedName>
</protein>
<dbReference type="AlphaFoldDB" id="G3UFD6"/>
<sequence length="150" mass="15823">QFPGAMRGVGLLLLAALLRSELALALQCHFCSGYQDTSQCVTMACPRDHNVCFTGSVTVTTGNSSSGDGQLQHKGCAPSCDYFSKTLEALVDTKIIKDLVPQGLSKLEVQKETCCDKDLCSGVAQAGRCLWALAAGLLLSLGVALLWAQV</sequence>
<feature type="domain" description="UPAR/Ly6" evidence="11">
    <location>
        <begin position="25"/>
        <end position="121"/>
    </location>
</feature>
<reference evidence="12" key="3">
    <citation type="submission" date="2025-09" db="UniProtKB">
        <authorList>
            <consortium name="Ensembl"/>
        </authorList>
    </citation>
    <scope>IDENTIFICATION</scope>
    <source>
        <strain evidence="12">Isolate ISIS603380</strain>
    </source>
</reference>
<dbReference type="PANTHER" id="PTHR32217">
    <property type="entry name" value="LYMPHOCYTE ANTIGEN 6H"/>
    <property type="match status" value="1"/>
</dbReference>
<evidence type="ECO:0000256" key="6">
    <source>
        <dbReference type="ARBA" id="ARBA00023157"/>
    </source>
</evidence>
<feature type="transmembrane region" description="Helical" evidence="9">
    <location>
        <begin position="130"/>
        <end position="148"/>
    </location>
</feature>
<keyword evidence="4 10" id="KW-0732">Signal</keyword>
<dbReference type="InParanoid" id="G3UFD6"/>
<evidence type="ECO:0000256" key="10">
    <source>
        <dbReference type="SAM" id="SignalP"/>
    </source>
</evidence>
<name>G3UFD6_LOXAF</name>
<dbReference type="InterPro" id="IPR051445">
    <property type="entry name" value="LY6H/LY6L_nAChR_modulators"/>
</dbReference>
<evidence type="ECO:0000256" key="4">
    <source>
        <dbReference type="ARBA" id="ARBA00022729"/>
    </source>
</evidence>
<dbReference type="InterPro" id="IPR016054">
    <property type="entry name" value="LY6_UPA_recep-like"/>
</dbReference>
<evidence type="ECO:0000256" key="3">
    <source>
        <dbReference type="ARBA" id="ARBA00022622"/>
    </source>
</evidence>
<dbReference type="InterPro" id="IPR045860">
    <property type="entry name" value="Snake_toxin-like_sf"/>
</dbReference>
<dbReference type="GO" id="GO:0095500">
    <property type="term" value="P:acetylcholine receptor signaling pathway"/>
    <property type="evidence" value="ECO:0007669"/>
    <property type="project" value="TreeGrafter"/>
</dbReference>
<reference evidence="12 13" key="1">
    <citation type="submission" date="2009-06" db="EMBL/GenBank/DDBJ databases">
        <title>The Genome Sequence of Loxodonta africana (African elephant).</title>
        <authorList>
            <person name="Di Palma F."/>
            <person name="Heiman D."/>
            <person name="Young S."/>
            <person name="Johnson J."/>
            <person name="Lander E.S."/>
            <person name="Lindblad-Toh K."/>
        </authorList>
    </citation>
    <scope>NUCLEOTIDE SEQUENCE [LARGE SCALE GENOMIC DNA]</scope>
    <source>
        <strain evidence="12 13">Isolate ISIS603380</strain>
    </source>
</reference>
<dbReference type="HOGENOM" id="CLU_106772_1_1_1"/>
<evidence type="ECO:0000256" key="7">
    <source>
        <dbReference type="ARBA" id="ARBA00023180"/>
    </source>
</evidence>
<keyword evidence="3" id="KW-0336">GPI-anchor</keyword>
<dbReference type="GO" id="GO:0005886">
    <property type="term" value="C:plasma membrane"/>
    <property type="evidence" value="ECO:0007669"/>
    <property type="project" value="UniProtKB-SubCell"/>
</dbReference>
<dbReference type="SUPFAM" id="SSF57302">
    <property type="entry name" value="Snake toxin-like"/>
    <property type="match status" value="1"/>
</dbReference>
<keyword evidence="6" id="KW-1015">Disulfide bond</keyword>
<dbReference type="GO" id="GO:0098552">
    <property type="term" value="C:side of membrane"/>
    <property type="evidence" value="ECO:0007669"/>
    <property type="project" value="UniProtKB-KW"/>
</dbReference>
<dbReference type="Ensembl" id="ENSLAFT00000034578.1">
    <property type="protein sequence ID" value="ENSLAFP00000026544.1"/>
    <property type="gene ID" value="ENSLAFG00000025775.1"/>
</dbReference>
<feature type="signal peptide" evidence="10">
    <location>
        <begin position="1"/>
        <end position="25"/>
    </location>
</feature>
<evidence type="ECO:0000256" key="2">
    <source>
        <dbReference type="ARBA" id="ARBA00022475"/>
    </source>
</evidence>
<evidence type="ECO:0000256" key="5">
    <source>
        <dbReference type="ARBA" id="ARBA00023136"/>
    </source>
</evidence>
<comment type="subcellular location">
    <subcellularLocation>
        <location evidence="1">Cell membrane</location>
        <topology evidence="1">Lipid-anchor</topology>
        <topology evidence="1">GPI-anchor</topology>
    </subcellularLocation>
</comment>
<organism evidence="12 13">
    <name type="scientific">Loxodonta africana</name>
    <name type="common">African elephant</name>
    <dbReference type="NCBI Taxonomy" id="9785"/>
    <lineage>
        <taxon>Eukaryota</taxon>
        <taxon>Metazoa</taxon>
        <taxon>Chordata</taxon>
        <taxon>Craniata</taxon>
        <taxon>Vertebrata</taxon>
        <taxon>Euteleostomi</taxon>
        <taxon>Mammalia</taxon>
        <taxon>Eutheria</taxon>
        <taxon>Afrotheria</taxon>
        <taxon>Proboscidea</taxon>
        <taxon>Elephantidae</taxon>
        <taxon>Loxodonta</taxon>
    </lineage>
</organism>
<dbReference type="PANTHER" id="PTHR32217:SF5">
    <property type="entry name" value="LYMPHOCYTE ANTIGEN 6H"/>
    <property type="match status" value="1"/>
</dbReference>
<keyword evidence="7" id="KW-0325">Glycoprotein</keyword>
<accession>G3UFD6</accession>
<evidence type="ECO:0000256" key="1">
    <source>
        <dbReference type="ARBA" id="ARBA00004609"/>
    </source>
</evidence>
<keyword evidence="2" id="KW-1003">Cell membrane</keyword>
<reference evidence="12" key="2">
    <citation type="submission" date="2025-08" db="UniProtKB">
        <authorList>
            <consortium name="Ensembl"/>
        </authorList>
    </citation>
    <scope>IDENTIFICATION</scope>
    <source>
        <strain evidence="12">Isolate ISIS603380</strain>
    </source>
</reference>
<evidence type="ECO:0000313" key="13">
    <source>
        <dbReference type="Proteomes" id="UP000007646"/>
    </source>
</evidence>